<dbReference type="EMBL" id="JPKZ01002491">
    <property type="protein sequence ID" value="KHN76422.1"/>
    <property type="molecule type" value="Genomic_DNA"/>
</dbReference>
<feature type="compositionally biased region" description="Basic and acidic residues" evidence="1">
    <location>
        <begin position="105"/>
        <end position="114"/>
    </location>
</feature>
<comment type="caution">
    <text evidence="2">The sequence shown here is derived from an EMBL/GenBank/DDBJ whole genome shotgun (WGS) entry which is preliminary data.</text>
</comment>
<name>A0A0B2V4P0_TOXCA</name>
<proteinExistence type="predicted"/>
<gene>
    <name evidence="2" type="ORF">Tcan_13711</name>
</gene>
<protein>
    <submittedName>
        <fullName evidence="2">Uncharacterized protein</fullName>
    </submittedName>
</protein>
<dbReference type="OrthoDB" id="5865419at2759"/>
<reference evidence="2 3" key="1">
    <citation type="submission" date="2014-11" db="EMBL/GenBank/DDBJ databases">
        <title>Genetic blueprint of the zoonotic pathogen Toxocara canis.</title>
        <authorList>
            <person name="Zhu X.-Q."/>
            <person name="Korhonen P.K."/>
            <person name="Cai H."/>
            <person name="Young N.D."/>
            <person name="Nejsum P."/>
            <person name="von Samson-Himmelstjerna G."/>
            <person name="Boag P.R."/>
            <person name="Tan P."/>
            <person name="Li Q."/>
            <person name="Min J."/>
            <person name="Yang Y."/>
            <person name="Wang X."/>
            <person name="Fang X."/>
            <person name="Hall R.S."/>
            <person name="Hofmann A."/>
            <person name="Sternberg P.W."/>
            <person name="Jex A.R."/>
            <person name="Gasser R.B."/>
        </authorList>
    </citation>
    <scope>NUCLEOTIDE SEQUENCE [LARGE SCALE GENOMIC DNA]</scope>
    <source>
        <strain evidence="2">PN_DK_2014</strain>
    </source>
</reference>
<accession>A0A0B2V4P0</accession>
<organism evidence="2 3">
    <name type="scientific">Toxocara canis</name>
    <name type="common">Canine roundworm</name>
    <dbReference type="NCBI Taxonomy" id="6265"/>
    <lineage>
        <taxon>Eukaryota</taxon>
        <taxon>Metazoa</taxon>
        <taxon>Ecdysozoa</taxon>
        <taxon>Nematoda</taxon>
        <taxon>Chromadorea</taxon>
        <taxon>Rhabditida</taxon>
        <taxon>Spirurina</taxon>
        <taxon>Ascaridomorpha</taxon>
        <taxon>Ascaridoidea</taxon>
        <taxon>Toxocaridae</taxon>
        <taxon>Toxocara</taxon>
    </lineage>
</organism>
<feature type="region of interest" description="Disordered" evidence="1">
    <location>
        <begin position="1"/>
        <end position="114"/>
    </location>
</feature>
<dbReference type="STRING" id="6265.A0A0B2V4P0"/>
<keyword evidence="3" id="KW-1185">Reference proteome</keyword>
<feature type="compositionally biased region" description="Polar residues" evidence="1">
    <location>
        <begin position="79"/>
        <end position="95"/>
    </location>
</feature>
<evidence type="ECO:0000313" key="3">
    <source>
        <dbReference type="Proteomes" id="UP000031036"/>
    </source>
</evidence>
<evidence type="ECO:0000256" key="1">
    <source>
        <dbReference type="SAM" id="MobiDB-lite"/>
    </source>
</evidence>
<feature type="compositionally biased region" description="Polar residues" evidence="1">
    <location>
        <begin position="39"/>
        <end position="49"/>
    </location>
</feature>
<sequence length="377" mass="41615">MDRSAIDRNGIQTRDAKAGDGYAGSSQPSPRNREDDNVHPSSEARTNVKQPCEMHSAGEQAASGQTGAAVSSEVAMSSKCPSTVHESGASTSRVSVESKVAAGSRADRAQEGNKEEVKSIVGDWTAEQLKALHDHINKRGTEDSALAYGAARVPGRSAVEIQELVEAIREAIRNEKRNRVVAQTRAWINKPVGPMPTTSSEINSWSQAVQAVQTRKRKVQDCTRQAMARLLWHEVSCRPASETTRRLLPVTDSDKHPGSAVHEVVDFCRLYRFLHSCVSQGTIRELKSLEAAILLSILNEIQEEVDSPEHENKRRVLAGIFRDIQEGKLSDYDFHCVEGWDNIRSVQLDPLNLFSRTRNIFEDDSAANDDPSAHSRQ</sequence>
<dbReference type="AlphaFoldDB" id="A0A0B2V4P0"/>
<evidence type="ECO:0000313" key="2">
    <source>
        <dbReference type="EMBL" id="KHN76422.1"/>
    </source>
</evidence>
<dbReference type="Proteomes" id="UP000031036">
    <property type="component" value="Unassembled WGS sequence"/>
</dbReference>